<protein>
    <submittedName>
        <fullName evidence="2">Uncharacterized protein</fullName>
    </submittedName>
</protein>
<gene>
    <name evidence="1" type="ORF">DSCW_04030</name>
    <name evidence="2" type="ORF">DSCW_21560</name>
</gene>
<dbReference type="EMBL" id="AP021875">
    <property type="protein sequence ID" value="BBO74739.1"/>
    <property type="molecule type" value="Genomic_DNA"/>
</dbReference>
<dbReference type="EMBL" id="AP021875">
    <property type="protein sequence ID" value="BBO72986.1"/>
    <property type="molecule type" value="Genomic_DNA"/>
</dbReference>
<accession>A0A5K7Z399</accession>
<reference evidence="2 3" key="1">
    <citation type="submission" date="2019-11" db="EMBL/GenBank/DDBJ databases">
        <title>Comparative genomics of hydrocarbon-degrading Desulfosarcina strains.</title>
        <authorList>
            <person name="Watanabe M."/>
            <person name="Kojima H."/>
            <person name="Fukui M."/>
        </authorList>
    </citation>
    <scope>NUCLEOTIDE SEQUENCE [LARGE SCALE GENOMIC DNA]</scope>
    <source>
        <strain evidence="2 3">PP31</strain>
    </source>
</reference>
<dbReference type="KEGG" id="dwd:DSCW_21560"/>
<dbReference type="KEGG" id="dwd:DSCW_04030"/>
<dbReference type="Proteomes" id="UP000427769">
    <property type="component" value="Chromosome"/>
</dbReference>
<sequence length="259" mass="28038">MIYILSCIVHKFFFVTGFVYQHPDLTLFGTDDHRLAAHAADHVKRIHRSTPEGQLQHVLLEAALQGLFQVVGDLEKAIGRAKAADALVGALVVVIVDPKRSPFHRLREAVELRPLKELAQDRFPEAFDLAQRHGMMGAGTDVFDAVFFHLPFEAGLAAPVRILATVIGEHLFGNPVLGHAPAVGLQHVLGGLAAVQSQGGDVTAVVVHEADQVGVTTRQAEGHDVALPHLVGTGAFEKPGLGRIPYRFAFRLVHHPLFG</sequence>
<keyword evidence="3" id="KW-1185">Reference proteome</keyword>
<dbReference type="AlphaFoldDB" id="A0A5K7Z399"/>
<evidence type="ECO:0000313" key="1">
    <source>
        <dbReference type="EMBL" id="BBO72986.1"/>
    </source>
</evidence>
<evidence type="ECO:0000313" key="2">
    <source>
        <dbReference type="EMBL" id="BBO74739.1"/>
    </source>
</evidence>
<proteinExistence type="predicted"/>
<organism evidence="2 3">
    <name type="scientific">Desulfosarcina widdelii</name>
    <dbReference type="NCBI Taxonomy" id="947919"/>
    <lineage>
        <taxon>Bacteria</taxon>
        <taxon>Pseudomonadati</taxon>
        <taxon>Thermodesulfobacteriota</taxon>
        <taxon>Desulfobacteria</taxon>
        <taxon>Desulfobacterales</taxon>
        <taxon>Desulfosarcinaceae</taxon>
        <taxon>Desulfosarcina</taxon>
    </lineage>
</organism>
<name>A0A5K7Z399_9BACT</name>
<evidence type="ECO:0000313" key="3">
    <source>
        <dbReference type="Proteomes" id="UP000427769"/>
    </source>
</evidence>